<dbReference type="InterPro" id="IPR017853">
    <property type="entry name" value="GH"/>
</dbReference>
<dbReference type="EC" id="3.2.1.23" evidence="3"/>
<evidence type="ECO:0000256" key="3">
    <source>
        <dbReference type="ARBA" id="ARBA00012756"/>
    </source>
</evidence>
<dbReference type="Gene3D" id="3.40.50.880">
    <property type="match status" value="2"/>
</dbReference>
<keyword evidence="4" id="KW-0378">Hydrolase</keyword>
<dbReference type="SUPFAM" id="SSF51445">
    <property type="entry name" value="(Trans)glycosidases"/>
    <property type="match status" value="1"/>
</dbReference>
<dbReference type="KEGG" id="plyc:GXP70_16655"/>
<dbReference type="CDD" id="cd03143">
    <property type="entry name" value="A4_beta-galactosidase_middle_domain"/>
    <property type="match status" value="1"/>
</dbReference>
<dbReference type="GO" id="GO:0004565">
    <property type="term" value="F:beta-galactosidase activity"/>
    <property type="evidence" value="ECO:0007669"/>
    <property type="project" value="UniProtKB-EC"/>
</dbReference>
<evidence type="ECO:0000256" key="4">
    <source>
        <dbReference type="ARBA" id="ARBA00022801"/>
    </source>
</evidence>
<dbReference type="SUPFAM" id="SSF52317">
    <property type="entry name" value="Class I glutamine amidotransferase-like"/>
    <property type="match status" value="2"/>
</dbReference>
<dbReference type="Proteomes" id="UP000476064">
    <property type="component" value="Chromosome"/>
</dbReference>
<dbReference type="GO" id="GO:0005975">
    <property type="term" value="P:carbohydrate metabolic process"/>
    <property type="evidence" value="ECO:0007669"/>
    <property type="project" value="InterPro"/>
</dbReference>
<evidence type="ECO:0000256" key="1">
    <source>
        <dbReference type="ARBA" id="ARBA00001412"/>
    </source>
</evidence>
<evidence type="ECO:0000259" key="7">
    <source>
        <dbReference type="Pfam" id="PF08532"/>
    </source>
</evidence>
<organism evidence="8 9">
    <name type="scientific">Paenibacillus lycopersici</name>
    <dbReference type="NCBI Taxonomy" id="2704462"/>
    <lineage>
        <taxon>Bacteria</taxon>
        <taxon>Bacillati</taxon>
        <taxon>Bacillota</taxon>
        <taxon>Bacilli</taxon>
        <taxon>Bacillales</taxon>
        <taxon>Paenibacillaceae</taxon>
        <taxon>Paenibacillus</taxon>
    </lineage>
</organism>
<comment type="catalytic activity">
    <reaction evidence="1">
        <text>Hydrolysis of terminal non-reducing beta-D-galactose residues in beta-D-galactosides.</text>
        <dbReference type="EC" id="3.2.1.23"/>
    </reaction>
</comment>
<reference evidence="8 9" key="1">
    <citation type="submission" date="2020-01" db="EMBL/GenBank/DDBJ databases">
        <title>Paenibacillus sp. nov., isolated from tomato rhizosphere.</title>
        <authorList>
            <person name="Weon H.-Y."/>
            <person name="Lee S.A."/>
        </authorList>
    </citation>
    <scope>NUCLEOTIDE SEQUENCE [LARGE SCALE GENOMIC DNA]</scope>
    <source>
        <strain evidence="8 9">12200R-189</strain>
    </source>
</reference>
<name>A0A6C0FZC9_9BACL</name>
<dbReference type="Pfam" id="PF02449">
    <property type="entry name" value="Glyco_hydro_42"/>
    <property type="match status" value="1"/>
</dbReference>
<dbReference type="Pfam" id="PF08532">
    <property type="entry name" value="Glyco_hydro_42M"/>
    <property type="match status" value="1"/>
</dbReference>
<comment type="similarity">
    <text evidence="2">Belongs to the glycosyl hydrolase 42 family.</text>
</comment>
<dbReference type="PANTHER" id="PTHR36447:SF1">
    <property type="entry name" value="BETA-GALACTOSIDASE GANA"/>
    <property type="match status" value="1"/>
</dbReference>
<keyword evidence="9" id="KW-1185">Reference proteome</keyword>
<evidence type="ECO:0000259" key="6">
    <source>
        <dbReference type="Pfam" id="PF02449"/>
    </source>
</evidence>
<feature type="domain" description="Glycoside hydrolase family 42 N-terminal" evidence="6">
    <location>
        <begin position="652"/>
        <end position="766"/>
    </location>
</feature>
<dbReference type="InterPro" id="IPR013529">
    <property type="entry name" value="Glyco_hydro_42_N"/>
</dbReference>
<dbReference type="Gene3D" id="3.20.20.80">
    <property type="entry name" value="Glycosidases"/>
    <property type="match status" value="1"/>
</dbReference>
<evidence type="ECO:0000313" key="8">
    <source>
        <dbReference type="EMBL" id="QHT61432.1"/>
    </source>
</evidence>
<dbReference type="InterPro" id="IPR013738">
    <property type="entry name" value="Beta_galactosidase_Trimer"/>
</dbReference>
<dbReference type="PANTHER" id="PTHR36447">
    <property type="entry name" value="BETA-GALACTOSIDASE GANA"/>
    <property type="match status" value="1"/>
</dbReference>
<evidence type="ECO:0000256" key="2">
    <source>
        <dbReference type="ARBA" id="ARBA00005940"/>
    </source>
</evidence>
<feature type="domain" description="Beta-galactosidase trimerisation" evidence="7">
    <location>
        <begin position="884"/>
        <end position="1058"/>
    </location>
</feature>
<gene>
    <name evidence="8" type="ORF">GXP70_16655</name>
</gene>
<dbReference type="InterPro" id="IPR003476">
    <property type="entry name" value="Glyco_hydro_42"/>
</dbReference>
<evidence type="ECO:0000256" key="5">
    <source>
        <dbReference type="ARBA" id="ARBA00023295"/>
    </source>
</evidence>
<dbReference type="InterPro" id="IPR029062">
    <property type="entry name" value="Class_I_gatase-like"/>
</dbReference>
<proteinExistence type="inferred from homology"/>
<sequence>MRRSLPIETRLRKRGCRMSRATLSLPEQAEPSSVQGGIVMEKLYDLAYDTGFGDPSPSRMKPPAGERLKLFFVPSVKHGYEIVEFIRRTGVDFETVTFDRAWDLNKWGIGDYYDIRAAVDDQHVMIDNLERALVSEEHYDVLVIPAVNGWAHFTPATRQAILRRVEAGAGLVLIRPFNGEDKPKSPELEALSPLVNLFEEGFAVDNNAGEGYPKVRFDLLASGRWSAAAPHYITRGIPFGRLPSEQLAYYPYEAAGEVLIEAEGGAPIAAVKSYGQGRVVAFGYYPRDILPQHKDYTGKESTYDAVIDKWSGVRTGASFAFLDYFYELAYRSVVWAAKREPDCALSVAEQGERSWIIRREGSAASDRLRYRIKDGCDEIVAEGDCGSDGLLRLPESLDDGGAFRIEVEAFAGEGVLEFATFALERPLAASFAHASVNHDALALGETLHAVFRLQGESGVQLVIRVADDFGRVLEQSSPELRIGETLTHAYRAAAAKSMHIEVQADIRRGGRLLQRWSSGGIVVTPSKRRLDDFEVFTAPQNRGHGDFLPLVAERYREIGVTGLYPGSAKTLTMSGASGMGVYWYHRAPYVERKERYYRTRDKRFLVRVPCLNDPSFWEEQRSKITATVSEFRTFGPIAYFANDEGSLTCYTDELDLCFCAHCMREMRVWLRQEYGQLEELNGAWGTAFASWEDVVPHTREEARKTRQFAPWTDHRRFMEHIFVDAYRRIAALVREADEGGVIRMSGCQASTAYSGYDYYRLHQHVGYFEAYGVGNQYEFHRSFAKPGTIIGGWFGYGADGVNAQYGVWHAVYHGLTLCNLFWEYSLLNPDYSLSRSARDLSVPFREIREHGIGKLLLHAAKRDHCGIALHYSMASVRSTAILGDKARFESNRQGWIDMLEDLGYQYDFVATQQIEAGELAARGIKLLVLPYSVALGEGEALAIARFVGEGGTVIGDFQTGLMDHRGRMLEAGSLDGLFGIERLTTEAEPFYINDGFVPNVAFPYFAPGAFEDERMAEFGTRSAAGTPAYRDDFARQVVAVNVREQGKGKAVYLNIALNNYPKLRTQTGEGAALRKLIRSLVGLSGAVKPASLTRADGSPFETGCESFYYAGDGAAYVAVLRKLSRNQALGHDGLAVGAGRERQDAAERLRFAFAEKAHVYDIRERRYVGYADEADFELAEGDTKLFALLPCRATGLRIDAADAWKRGDTAQVRFMLDADGAQSFASVLSVHVYGPDGSREWLYSDNVYAERGECAHAFAIPVNARTGTWTISVKDAATGLEAAHAVTVLD</sequence>
<dbReference type="GO" id="GO:0009341">
    <property type="term" value="C:beta-galactosidase complex"/>
    <property type="evidence" value="ECO:0007669"/>
    <property type="project" value="InterPro"/>
</dbReference>
<dbReference type="EMBL" id="CP048209">
    <property type="protein sequence ID" value="QHT61432.1"/>
    <property type="molecule type" value="Genomic_DNA"/>
</dbReference>
<protein>
    <recommendedName>
        <fullName evidence="3">beta-galactosidase</fullName>
        <ecNumber evidence="3">3.2.1.23</ecNumber>
    </recommendedName>
</protein>
<keyword evidence="5" id="KW-0326">Glycosidase</keyword>
<evidence type="ECO:0000313" key="9">
    <source>
        <dbReference type="Proteomes" id="UP000476064"/>
    </source>
</evidence>
<accession>A0A6C0FZC9</accession>